<feature type="region of interest" description="Disordered" evidence="1">
    <location>
        <begin position="158"/>
        <end position="179"/>
    </location>
</feature>
<dbReference type="RefSeq" id="WP_425310060.1">
    <property type="nucleotide sequence ID" value="NZ_CP154795.1"/>
</dbReference>
<accession>A0ABZ3FVB4</accession>
<feature type="domain" description="DUF1707" evidence="3">
    <location>
        <begin position="27"/>
        <end position="78"/>
    </location>
</feature>
<evidence type="ECO:0000313" key="4">
    <source>
        <dbReference type="EMBL" id="XAN08635.1"/>
    </source>
</evidence>
<proteinExistence type="predicted"/>
<keyword evidence="2" id="KW-0472">Membrane</keyword>
<keyword evidence="5" id="KW-1185">Reference proteome</keyword>
<protein>
    <submittedName>
        <fullName evidence="4">DUF1707 domain-containing protein</fullName>
    </submittedName>
</protein>
<feature type="transmembrane region" description="Helical" evidence="2">
    <location>
        <begin position="134"/>
        <end position="156"/>
    </location>
</feature>
<feature type="compositionally biased region" description="Basic and acidic residues" evidence="1">
    <location>
        <begin position="23"/>
        <end position="33"/>
    </location>
</feature>
<dbReference type="Proteomes" id="UP001442841">
    <property type="component" value="Chromosome"/>
</dbReference>
<evidence type="ECO:0000256" key="1">
    <source>
        <dbReference type="SAM" id="MobiDB-lite"/>
    </source>
</evidence>
<sequence length="179" mass="19812">MSVPAVPDGPGSVWSRFPLDPRNSGDLRAGDPDRETAREIIAEAYADGQLDHDEYSARLDGVLGAHHLGQLVPLLSDLSLPTRQAGSAPLPRVPQPPAAAAPWLKHPVVRTAGFVIVVTNLVWLWTSISSGQLIYYWPMWPALGMIITVIAAVTFGKPNPDSDRRRQRREQRDRRREPE</sequence>
<keyword evidence="2" id="KW-0812">Transmembrane</keyword>
<dbReference type="Pfam" id="PF08044">
    <property type="entry name" value="DUF1707"/>
    <property type="match status" value="1"/>
</dbReference>
<organism evidence="4 5">
    <name type="scientific">Ammonicoccus fulvus</name>
    <dbReference type="NCBI Taxonomy" id="3138240"/>
    <lineage>
        <taxon>Bacteria</taxon>
        <taxon>Bacillati</taxon>
        <taxon>Actinomycetota</taxon>
        <taxon>Actinomycetes</taxon>
        <taxon>Propionibacteriales</taxon>
        <taxon>Propionibacteriaceae</taxon>
        <taxon>Ammonicoccus</taxon>
    </lineage>
</organism>
<evidence type="ECO:0000259" key="3">
    <source>
        <dbReference type="Pfam" id="PF08044"/>
    </source>
</evidence>
<feature type="transmembrane region" description="Helical" evidence="2">
    <location>
        <begin position="108"/>
        <end position="128"/>
    </location>
</feature>
<gene>
    <name evidence="4" type="ORF">AADG42_15430</name>
</gene>
<name>A0ABZ3FVB4_9ACTN</name>
<dbReference type="InterPro" id="IPR012551">
    <property type="entry name" value="DUF1707_SHOCT-like"/>
</dbReference>
<dbReference type="EMBL" id="CP154795">
    <property type="protein sequence ID" value="XAN08635.1"/>
    <property type="molecule type" value="Genomic_DNA"/>
</dbReference>
<reference evidence="4 5" key="1">
    <citation type="submission" date="2024-04" db="EMBL/GenBank/DDBJ databases">
        <title>Isolation of an actinomycete strain from pig manure.</title>
        <authorList>
            <person name="Gong T."/>
            <person name="Yu Z."/>
            <person name="An M."/>
            <person name="Wei C."/>
            <person name="Yang W."/>
            <person name="Liu L."/>
        </authorList>
    </citation>
    <scope>NUCLEOTIDE SEQUENCE [LARGE SCALE GENOMIC DNA]</scope>
    <source>
        <strain evidence="4 5">ZF39</strain>
    </source>
</reference>
<feature type="compositionally biased region" description="Basic and acidic residues" evidence="1">
    <location>
        <begin position="160"/>
        <end position="179"/>
    </location>
</feature>
<keyword evidence="2" id="KW-1133">Transmembrane helix</keyword>
<feature type="region of interest" description="Disordered" evidence="1">
    <location>
        <begin position="1"/>
        <end position="33"/>
    </location>
</feature>
<evidence type="ECO:0000313" key="5">
    <source>
        <dbReference type="Proteomes" id="UP001442841"/>
    </source>
</evidence>
<evidence type="ECO:0000256" key="2">
    <source>
        <dbReference type="SAM" id="Phobius"/>
    </source>
</evidence>